<dbReference type="AlphaFoldDB" id="A0AAV2KVY6"/>
<dbReference type="Proteomes" id="UP001497482">
    <property type="component" value="Chromosome 2"/>
</dbReference>
<evidence type="ECO:0008006" key="3">
    <source>
        <dbReference type="Google" id="ProtNLM"/>
    </source>
</evidence>
<protein>
    <recommendedName>
        <fullName evidence="3">Secreted protein</fullName>
    </recommendedName>
</protein>
<reference evidence="1 2" key="1">
    <citation type="submission" date="2024-04" db="EMBL/GenBank/DDBJ databases">
        <authorList>
            <person name="Waldvogel A.-M."/>
            <person name="Schoenle A."/>
        </authorList>
    </citation>
    <scope>NUCLEOTIDE SEQUENCE [LARGE SCALE GENOMIC DNA]</scope>
</reference>
<accession>A0AAV2KVY6</accession>
<dbReference type="EMBL" id="OZ035824">
    <property type="protein sequence ID" value="CAL1593774.1"/>
    <property type="molecule type" value="Genomic_DNA"/>
</dbReference>
<keyword evidence="2" id="KW-1185">Reference proteome</keyword>
<proteinExistence type="predicted"/>
<organism evidence="1 2">
    <name type="scientific">Knipowitschia caucasica</name>
    <name type="common">Caucasian dwarf goby</name>
    <name type="synonym">Pomatoschistus caucasicus</name>
    <dbReference type="NCBI Taxonomy" id="637954"/>
    <lineage>
        <taxon>Eukaryota</taxon>
        <taxon>Metazoa</taxon>
        <taxon>Chordata</taxon>
        <taxon>Craniata</taxon>
        <taxon>Vertebrata</taxon>
        <taxon>Euteleostomi</taxon>
        <taxon>Actinopterygii</taxon>
        <taxon>Neopterygii</taxon>
        <taxon>Teleostei</taxon>
        <taxon>Neoteleostei</taxon>
        <taxon>Acanthomorphata</taxon>
        <taxon>Gobiaria</taxon>
        <taxon>Gobiiformes</taxon>
        <taxon>Gobioidei</taxon>
        <taxon>Gobiidae</taxon>
        <taxon>Gobiinae</taxon>
        <taxon>Knipowitschia</taxon>
    </lineage>
</organism>
<name>A0AAV2KVY6_KNICA</name>
<evidence type="ECO:0000313" key="1">
    <source>
        <dbReference type="EMBL" id="CAL1593774.1"/>
    </source>
</evidence>
<sequence length="139" mass="15633">MVVAVPLLNVALTDRSCLLNTLGCFYHSLPGVSSAPHKLHMRHTGQTLHMAWVLLPDHTKRPALGCHSYRTSSTEADRPTPTFILSLSMQPHTYTWVHAVMTHRPMKVFPVFVSHFKEADGSYSGGDGKRSKIFKQKFF</sequence>
<evidence type="ECO:0000313" key="2">
    <source>
        <dbReference type="Proteomes" id="UP001497482"/>
    </source>
</evidence>
<gene>
    <name evidence="1" type="ORF">KC01_LOCUS22802</name>
</gene>